<protein>
    <recommendedName>
        <fullName evidence="4">Urease accessory protein UreD</fullName>
    </recommendedName>
</protein>
<name>A0A1A6C404_9GAMM</name>
<comment type="similarity">
    <text evidence="1 4">Belongs to the UreD family.</text>
</comment>
<keyword evidence="3 4" id="KW-0143">Chaperone</keyword>
<sequence length="284" mass="30694">MTVSAAAVAADAGDGWQASLSLVFGARQGRSYVRQRRHIGPLLIQRPFYPEGAVCHVYLLHPPAGVVGGDSLCLEAEAEADSHALMTTPSAGKFYSNPQRVAHVAQRLRVAPGAALEWLPQETILFEGARAELDTRVELASDARYFGWEIVCLGRPAAGTGFGEGHWRQRLEVVVEGHPILVERLALDPGDPLLDAIWGLQGQVVSATLVCAAPIPCTLDALYDAGLGEPATGRGGVTRVERLLVARYLGAEAGHARAWFEALWAWLRPRVFGRPACPPRIWRT</sequence>
<comment type="caution">
    <text evidence="5">The sequence shown here is derived from an EMBL/GenBank/DDBJ whole genome shotgun (WGS) entry which is preliminary data.</text>
</comment>
<comment type="function">
    <text evidence="4">Required for maturation of urease via the functional incorporation of the urease nickel metallocenter.</text>
</comment>
<evidence type="ECO:0000256" key="1">
    <source>
        <dbReference type="ARBA" id="ARBA00007177"/>
    </source>
</evidence>
<dbReference type="RefSeq" id="WP_065089482.1">
    <property type="nucleotide sequence ID" value="NZ_JQSG02000003.1"/>
</dbReference>
<keyword evidence="4" id="KW-0963">Cytoplasm</keyword>
<dbReference type="Proteomes" id="UP000029273">
    <property type="component" value="Unassembled WGS sequence"/>
</dbReference>
<proteinExistence type="inferred from homology"/>
<dbReference type="GO" id="GO:0016151">
    <property type="term" value="F:nickel cation binding"/>
    <property type="evidence" value="ECO:0007669"/>
    <property type="project" value="UniProtKB-UniRule"/>
</dbReference>
<comment type="subunit">
    <text evidence="4">UreD, UreF and UreG form a complex that acts as a GTP-hydrolysis-dependent molecular chaperone, activating the urease apoprotein by helping to assemble the nickel containing metallocenter of UreC. The UreE protein probably delivers the nickel.</text>
</comment>
<organism evidence="5 6">
    <name type="scientific">Acidihalobacter prosperus</name>
    <dbReference type="NCBI Taxonomy" id="160660"/>
    <lineage>
        <taxon>Bacteria</taxon>
        <taxon>Pseudomonadati</taxon>
        <taxon>Pseudomonadota</taxon>
        <taxon>Gammaproteobacteria</taxon>
        <taxon>Chromatiales</taxon>
        <taxon>Ectothiorhodospiraceae</taxon>
        <taxon>Acidihalobacter</taxon>
    </lineage>
</organism>
<keyword evidence="2 4" id="KW-0996">Nickel insertion</keyword>
<evidence type="ECO:0000256" key="2">
    <source>
        <dbReference type="ARBA" id="ARBA00022988"/>
    </source>
</evidence>
<reference evidence="5 6" key="1">
    <citation type="journal article" date="2014" name="Genome Announc.">
        <title>Draft Genome Sequence of the Iron-Oxidizing, Acidophilic, and Halotolerant 'Thiobacillus prosperus' Type Strain DSM 5130.</title>
        <authorList>
            <person name="Ossandon F.J."/>
            <person name="Cardenas J.P."/>
            <person name="Corbett M."/>
            <person name="Quatrini R."/>
            <person name="Holmes D.S."/>
            <person name="Watkin E."/>
        </authorList>
    </citation>
    <scope>NUCLEOTIDE SEQUENCE [LARGE SCALE GENOMIC DNA]</scope>
    <source>
        <strain evidence="5 6">DSM 5130</strain>
    </source>
</reference>
<evidence type="ECO:0000256" key="3">
    <source>
        <dbReference type="ARBA" id="ARBA00023186"/>
    </source>
</evidence>
<dbReference type="GO" id="GO:0005737">
    <property type="term" value="C:cytoplasm"/>
    <property type="evidence" value="ECO:0007669"/>
    <property type="project" value="UniProtKB-SubCell"/>
</dbReference>
<dbReference type="OrthoDB" id="9798842at2"/>
<comment type="subcellular location">
    <subcellularLocation>
        <location evidence="4">Cytoplasm</location>
    </subcellularLocation>
</comment>
<evidence type="ECO:0000313" key="6">
    <source>
        <dbReference type="Proteomes" id="UP000029273"/>
    </source>
</evidence>
<dbReference type="Pfam" id="PF01774">
    <property type="entry name" value="UreD"/>
    <property type="match status" value="1"/>
</dbReference>
<dbReference type="STRING" id="160660.BJI67_01620"/>
<dbReference type="EMBL" id="JQSG02000003">
    <property type="protein sequence ID" value="OBS09297.1"/>
    <property type="molecule type" value="Genomic_DNA"/>
</dbReference>
<evidence type="ECO:0000256" key="4">
    <source>
        <dbReference type="HAMAP-Rule" id="MF_01384"/>
    </source>
</evidence>
<gene>
    <name evidence="4" type="primary">ureD</name>
    <name evidence="5" type="ORF">Thpro_021625</name>
</gene>
<dbReference type="InterPro" id="IPR002669">
    <property type="entry name" value="UreD"/>
</dbReference>
<dbReference type="PANTHER" id="PTHR33643">
    <property type="entry name" value="UREASE ACCESSORY PROTEIN D"/>
    <property type="match status" value="1"/>
</dbReference>
<accession>A0A1A6C404</accession>
<evidence type="ECO:0000313" key="5">
    <source>
        <dbReference type="EMBL" id="OBS09297.1"/>
    </source>
</evidence>
<keyword evidence="6" id="KW-1185">Reference proteome</keyword>
<dbReference type="PANTHER" id="PTHR33643:SF1">
    <property type="entry name" value="UREASE ACCESSORY PROTEIN D"/>
    <property type="match status" value="1"/>
</dbReference>
<dbReference type="HAMAP" id="MF_01384">
    <property type="entry name" value="UreD"/>
    <property type="match status" value="1"/>
</dbReference>
<dbReference type="AlphaFoldDB" id="A0A1A6C404"/>